<evidence type="ECO:0000313" key="10">
    <source>
        <dbReference type="Proteomes" id="UP000035740"/>
    </source>
</evidence>
<evidence type="ECO:0000256" key="6">
    <source>
        <dbReference type="ARBA" id="ARBA00023295"/>
    </source>
</evidence>
<dbReference type="EMBL" id="KQ090922">
    <property type="protein sequence ID" value="KMS94769.1"/>
    <property type="molecule type" value="Genomic_DNA"/>
</dbReference>
<dbReference type="Proteomes" id="UP000035740">
    <property type="component" value="Unassembled WGS sequence"/>
</dbReference>
<comment type="subcellular location">
    <subcellularLocation>
        <location evidence="1">Secreted</location>
        <location evidence="1">Cell wall</location>
    </subcellularLocation>
</comment>
<dbReference type="KEGG" id="bvg:104885262"/>
<evidence type="ECO:0000256" key="1">
    <source>
        <dbReference type="ARBA" id="ARBA00004191"/>
    </source>
</evidence>
<evidence type="ECO:0000256" key="2">
    <source>
        <dbReference type="ARBA" id="ARBA00008834"/>
    </source>
</evidence>
<accession>A0A0J8B187</accession>
<keyword evidence="5 8" id="KW-0378">Hydrolase</keyword>
<dbReference type="Gramene" id="KMS94769">
    <property type="protein sequence ID" value="KMS94769"/>
    <property type="gene ID" value="BVRB_015460"/>
</dbReference>
<evidence type="ECO:0000256" key="7">
    <source>
        <dbReference type="ARBA" id="ARBA00023316"/>
    </source>
</evidence>
<keyword evidence="4" id="KW-0964">Secreted</keyword>
<dbReference type="GO" id="GO:0005975">
    <property type="term" value="P:carbohydrate metabolic process"/>
    <property type="evidence" value="ECO:0007669"/>
    <property type="project" value="InterPro"/>
</dbReference>
<evidence type="ECO:0000256" key="4">
    <source>
        <dbReference type="ARBA" id="ARBA00022525"/>
    </source>
</evidence>
<evidence type="ECO:0000256" key="8">
    <source>
        <dbReference type="RuleBase" id="RU361169"/>
    </source>
</evidence>
<dbReference type="SUPFAM" id="SSF51126">
    <property type="entry name" value="Pectin lyase-like"/>
    <property type="match status" value="1"/>
</dbReference>
<dbReference type="Pfam" id="PF00295">
    <property type="entry name" value="Glyco_hydro_28"/>
    <property type="match status" value="1"/>
</dbReference>
<dbReference type="InterPro" id="IPR012334">
    <property type="entry name" value="Pectin_lyas_fold"/>
</dbReference>
<keyword evidence="10" id="KW-1185">Reference proteome</keyword>
<proteinExistence type="inferred from homology"/>
<dbReference type="AlphaFoldDB" id="A0A0J8B187"/>
<dbReference type="PANTHER" id="PTHR31375">
    <property type="match status" value="1"/>
</dbReference>
<keyword evidence="3" id="KW-0134">Cell wall</keyword>
<sequence>MLLLPSFRYGELKTLFLFEQAFKFYELASDSSVDQALTIDSSSAIRVRGPIIQNSQQMHFVIARSVSVRVSNVLISSPGDSPNTDGINISESMNVVLLDCKIGIGDDCISIVNASSTIKMKKNLLWSWAWN</sequence>
<evidence type="ECO:0000256" key="3">
    <source>
        <dbReference type="ARBA" id="ARBA00022512"/>
    </source>
</evidence>
<name>A0A0J8B187_BETVV</name>
<dbReference type="InterPro" id="IPR000743">
    <property type="entry name" value="Glyco_hydro_28"/>
</dbReference>
<gene>
    <name evidence="9" type="ORF">BVRB_015460</name>
</gene>
<dbReference type="GO" id="GO:0071555">
    <property type="term" value="P:cell wall organization"/>
    <property type="evidence" value="ECO:0007669"/>
    <property type="project" value="UniProtKB-KW"/>
</dbReference>
<reference evidence="9 10" key="1">
    <citation type="journal article" date="2014" name="Nature">
        <title>The genome of the recently domesticated crop plant sugar beet (Beta vulgaris).</title>
        <authorList>
            <person name="Dohm J.C."/>
            <person name="Minoche A.E."/>
            <person name="Holtgrawe D."/>
            <person name="Capella-Gutierrez S."/>
            <person name="Zakrzewski F."/>
            <person name="Tafer H."/>
            <person name="Rupp O."/>
            <person name="Sorensen T.R."/>
            <person name="Stracke R."/>
            <person name="Reinhardt R."/>
            <person name="Goesmann A."/>
            <person name="Kraft T."/>
            <person name="Schulz B."/>
            <person name="Stadler P.F."/>
            <person name="Schmidt T."/>
            <person name="Gabaldon T."/>
            <person name="Lehrach H."/>
            <person name="Weisshaar B."/>
            <person name="Himmelbauer H."/>
        </authorList>
    </citation>
    <scope>NUCLEOTIDE SEQUENCE [LARGE SCALE GENOMIC DNA]</scope>
    <source>
        <tissue evidence="9">Taproot</tissue>
    </source>
</reference>
<comment type="similarity">
    <text evidence="2 8">Belongs to the glycosyl hydrolase 28 family.</text>
</comment>
<dbReference type="eggNOG" id="ENOG502R29U">
    <property type="taxonomic scope" value="Eukaryota"/>
</dbReference>
<dbReference type="InterPro" id="IPR011050">
    <property type="entry name" value="Pectin_lyase_fold/virulence"/>
</dbReference>
<keyword evidence="6 8" id="KW-0326">Glycosidase</keyword>
<dbReference type="Gene3D" id="2.160.20.10">
    <property type="entry name" value="Single-stranded right-handed beta-helix, Pectin lyase-like"/>
    <property type="match status" value="1"/>
</dbReference>
<protein>
    <submittedName>
        <fullName evidence="9">Uncharacterized protein</fullName>
    </submittedName>
</protein>
<dbReference type="GO" id="GO:0004650">
    <property type="term" value="F:polygalacturonase activity"/>
    <property type="evidence" value="ECO:0007669"/>
    <property type="project" value="InterPro"/>
</dbReference>
<keyword evidence="7" id="KW-0961">Cell wall biogenesis/degradation</keyword>
<evidence type="ECO:0000313" key="9">
    <source>
        <dbReference type="EMBL" id="KMS94769.1"/>
    </source>
</evidence>
<evidence type="ECO:0000256" key="5">
    <source>
        <dbReference type="ARBA" id="ARBA00022801"/>
    </source>
</evidence>
<dbReference type="OrthoDB" id="1909044at2759"/>
<organism evidence="9 10">
    <name type="scientific">Beta vulgaris subsp. vulgaris</name>
    <name type="common">Beet</name>
    <dbReference type="NCBI Taxonomy" id="3555"/>
    <lineage>
        <taxon>Eukaryota</taxon>
        <taxon>Viridiplantae</taxon>
        <taxon>Streptophyta</taxon>
        <taxon>Embryophyta</taxon>
        <taxon>Tracheophyta</taxon>
        <taxon>Spermatophyta</taxon>
        <taxon>Magnoliopsida</taxon>
        <taxon>eudicotyledons</taxon>
        <taxon>Gunneridae</taxon>
        <taxon>Pentapetalae</taxon>
        <taxon>Caryophyllales</taxon>
        <taxon>Chenopodiaceae</taxon>
        <taxon>Betoideae</taxon>
        <taxon>Beta</taxon>
    </lineage>
</organism>